<dbReference type="AlphaFoldDB" id="A0A2U1CK65"/>
<protein>
    <recommendedName>
        <fullName evidence="3">DUF2889 family protein</fullName>
    </recommendedName>
</protein>
<dbReference type="InterPro" id="IPR021312">
    <property type="entry name" value="DUF2889"/>
</dbReference>
<organism evidence="1 2">
    <name type="scientific">Pusillimonas noertemannii</name>
    <dbReference type="NCBI Taxonomy" id="305977"/>
    <lineage>
        <taxon>Bacteria</taxon>
        <taxon>Pseudomonadati</taxon>
        <taxon>Pseudomonadota</taxon>
        <taxon>Betaproteobacteria</taxon>
        <taxon>Burkholderiales</taxon>
        <taxon>Alcaligenaceae</taxon>
        <taxon>Pusillimonas</taxon>
    </lineage>
</organism>
<dbReference type="Proteomes" id="UP000246145">
    <property type="component" value="Unassembled WGS sequence"/>
</dbReference>
<dbReference type="Pfam" id="PF11136">
    <property type="entry name" value="DUF2889"/>
    <property type="match status" value="1"/>
</dbReference>
<evidence type="ECO:0000313" key="2">
    <source>
        <dbReference type="Proteomes" id="UP000246145"/>
    </source>
</evidence>
<name>A0A2U1CK65_9BURK</name>
<gene>
    <name evidence="1" type="ORF">C7440_2958</name>
</gene>
<comment type="caution">
    <text evidence="1">The sequence shown here is derived from an EMBL/GenBank/DDBJ whole genome shotgun (WGS) entry which is preliminary data.</text>
</comment>
<evidence type="ECO:0000313" key="1">
    <source>
        <dbReference type="EMBL" id="PVY61407.1"/>
    </source>
</evidence>
<keyword evidence="2" id="KW-1185">Reference proteome</keyword>
<dbReference type="RefSeq" id="WP_243410931.1">
    <property type="nucleotide sequence ID" value="NZ_JACCEX010000004.1"/>
</dbReference>
<sequence length="193" mass="21732">MPLPLPDVPRKLLHTRSVRVDAYARDDDQWDLDAELIDVKGYDFPRENGTIHKMGDPVHHMHLRVTVDNDFTITAAQAAYDAAPFDENCFCIASAYQDLVGLNLLRRFRDAVKGRFGRVAGCTHLTELSYLLPTVAVQCMAGRKREERARGGEQSDKKPFELDGCHALRVDGPVAAKHYPQWYAAPQGKARQE</sequence>
<accession>A0A2U1CK65</accession>
<dbReference type="STRING" id="1231391.GCA_000308195_00865"/>
<reference evidence="1 2" key="1">
    <citation type="submission" date="2018-04" db="EMBL/GenBank/DDBJ databases">
        <title>Genomic Encyclopedia of Type Strains, Phase IV (KMG-IV): sequencing the most valuable type-strain genomes for metagenomic binning, comparative biology and taxonomic classification.</title>
        <authorList>
            <person name="Goeker M."/>
        </authorList>
    </citation>
    <scope>NUCLEOTIDE SEQUENCE [LARGE SCALE GENOMIC DNA]</scope>
    <source>
        <strain evidence="1 2">DSM 10065</strain>
    </source>
</reference>
<evidence type="ECO:0008006" key="3">
    <source>
        <dbReference type="Google" id="ProtNLM"/>
    </source>
</evidence>
<proteinExistence type="predicted"/>
<dbReference type="EMBL" id="QEKO01000004">
    <property type="protein sequence ID" value="PVY61407.1"/>
    <property type="molecule type" value="Genomic_DNA"/>
</dbReference>